<feature type="binding site" evidence="3 4">
    <location>
        <position position="283"/>
    </location>
    <ligand>
        <name>Zn(2+)</name>
        <dbReference type="ChEBI" id="CHEBI:29105"/>
    </ligand>
</feature>
<dbReference type="Proteomes" id="UP000326354">
    <property type="component" value="Chromosome"/>
</dbReference>
<sequence>MKTYPFEYPLLLDGGFGRELQARGESIAAPLWSANVYYSRPEIVKEIHLDFIHAGAEIITTNTYAITEYYLKKAGKQGEQHQLLHAAYDFAHQARQCVVVDYPIYIAASIPPLSESYRADLVANVAKLEAEYTMLIDTAVKNNVDILLAETLSHSVEAKVIAKIAKQCKLPLWISFTVNAAGNLRSGESLQTVATQILDMGVHAVLVNCATLPNLNKSIEILQALSQKKPFTFGVYGNRFNEIPTNFALENGLNTINTVLSKKDYVHAVKTWLDKGASIIGGCCGIGPEYITEIKNNLQ</sequence>
<feature type="binding site" evidence="3 4">
    <location>
        <position position="209"/>
    </location>
    <ligand>
        <name>Zn(2+)</name>
        <dbReference type="ChEBI" id="CHEBI:29105"/>
    </ligand>
</feature>
<dbReference type="OrthoDB" id="9803687at2"/>
<dbReference type="EMBL" id="AP019860">
    <property type="protein sequence ID" value="BBM82147.1"/>
    <property type="molecule type" value="Genomic_DNA"/>
</dbReference>
<dbReference type="AlphaFoldDB" id="A0A5S9F119"/>
<evidence type="ECO:0000256" key="1">
    <source>
        <dbReference type="ARBA" id="ARBA00022603"/>
    </source>
</evidence>
<dbReference type="RefSeq" id="WP_151966399.1">
    <property type="nucleotide sequence ID" value="NZ_AP019860.1"/>
</dbReference>
<name>A0A5S9F119_UABAM</name>
<dbReference type="SUPFAM" id="SSF82282">
    <property type="entry name" value="Homocysteine S-methyltransferase"/>
    <property type="match status" value="1"/>
</dbReference>
<dbReference type="PANTHER" id="PTHR11103:SF18">
    <property type="entry name" value="SLR1189 PROTEIN"/>
    <property type="match status" value="1"/>
</dbReference>
<evidence type="ECO:0000256" key="3">
    <source>
        <dbReference type="PIRSR" id="PIRSR037505-2"/>
    </source>
</evidence>
<dbReference type="PANTHER" id="PTHR11103">
    <property type="entry name" value="SLR1189 PROTEIN"/>
    <property type="match status" value="1"/>
</dbReference>
<reference evidence="6 7" key="1">
    <citation type="submission" date="2019-08" db="EMBL/GenBank/DDBJ databases">
        <title>Complete genome sequence of Candidatus Uab amorphum.</title>
        <authorList>
            <person name="Shiratori T."/>
            <person name="Suzuki S."/>
            <person name="Kakizawa Y."/>
            <person name="Ishida K."/>
        </authorList>
    </citation>
    <scope>NUCLEOTIDE SEQUENCE [LARGE SCALE GENOMIC DNA]</scope>
    <source>
        <strain evidence="6 7">SRT547</strain>
    </source>
</reference>
<proteinExistence type="predicted"/>
<evidence type="ECO:0000313" key="7">
    <source>
        <dbReference type="Proteomes" id="UP000326354"/>
    </source>
</evidence>
<dbReference type="GO" id="GO:0009086">
    <property type="term" value="P:methionine biosynthetic process"/>
    <property type="evidence" value="ECO:0007669"/>
    <property type="project" value="InterPro"/>
</dbReference>
<evidence type="ECO:0000313" key="6">
    <source>
        <dbReference type="EMBL" id="BBM82147.1"/>
    </source>
</evidence>
<feature type="binding site" evidence="3 4">
    <location>
        <position position="284"/>
    </location>
    <ligand>
        <name>Zn(2+)</name>
        <dbReference type="ChEBI" id="CHEBI:29105"/>
    </ligand>
</feature>
<keyword evidence="2 4" id="KW-0808">Transferase</keyword>
<keyword evidence="1 4" id="KW-0489">Methyltransferase</keyword>
<protein>
    <submittedName>
        <fullName evidence="6">Homocysteine S-methyltransferase</fullName>
    </submittedName>
</protein>
<dbReference type="GO" id="GO:0008270">
    <property type="term" value="F:zinc ion binding"/>
    <property type="evidence" value="ECO:0007669"/>
    <property type="project" value="InterPro"/>
</dbReference>
<dbReference type="InterPro" id="IPR003726">
    <property type="entry name" value="HCY_dom"/>
</dbReference>
<keyword evidence="3 4" id="KW-0862">Zinc</keyword>
<feature type="domain" description="Hcy-binding" evidence="5">
    <location>
        <begin position="1"/>
        <end position="298"/>
    </location>
</feature>
<comment type="cofactor">
    <cofactor evidence="3">
        <name>Zn(2+)</name>
        <dbReference type="ChEBI" id="CHEBI:29105"/>
    </cofactor>
    <text evidence="3">Binds 1 zinc ion per subunit.</text>
</comment>
<dbReference type="InterPro" id="IPR036589">
    <property type="entry name" value="HCY_dom_sf"/>
</dbReference>
<dbReference type="PROSITE" id="PS50970">
    <property type="entry name" value="HCY"/>
    <property type="match status" value="1"/>
</dbReference>
<dbReference type="KEGG" id="uam:UABAM_00490"/>
<gene>
    <name evidence="6" type="ORF">UABAM_00490</name>
</gene>
<evidence type="ECO:0000259" key="5">
    <source>
        <dbReference type="PROSITE" id="PS50970"/>
    </source>
</evidence>
<keyword evidence="3 4" id="KW-0479">Metal-binding</keyword>
<dbReference type="Gene3D" id="3.20.20.330">
    <property type="entry name" value="Homocysteine-binding-like domain"/>
    <property type="match status" value="1"/>
</dbReference>
<dbReference type="GO" id="GO:0008168">
    <property type="term" value="F:methyltransferase activity"/>
    <property type="evidence" value="ECO:0007669"/>
    <property type="project" value="UniProtKB-UniRule"/>
</dbReference>
<keyword evidence="7" id="KW-1185">Reference proteome</keyword>
<evidence type="ECO:0000256" key="4">
    <source>
        <dbReference type="PROSITE-ProRule" id="PRU00333"/>
    </source>
</evidence>
<dbReference type="Pfam" id="PF02574">
    <property type="entry name" value="S-methyl_trans"/>
    <property type="match status" value="1"/>
</dbReference>
<dbReference type="InterPro" id="IPR017226">
    <property type="entry name" value="BHMT-like"/>
</dbReference>
<dbReference type="PIRSF" id="PIRSF037505">
    <property type="entry name" value="Betaine_HMT"/>
    <property type="match status" value="1"/>
</dbReference>
<organism evidence="6 7">
    <name type="scientific">Uabimicrobium amorphum</name>
    <dbReference type="NCBI Taxonomy" id="2596890"/>
    <lineage>
        <taxon>Bacteria</taxon>
        <taxon>Pseudomonadati</taxon>
        <taxon>Planctomycetota</taxon>
        <taxon>Candidatus Uabimicrobiia</taxon>
        <taxon>Candidatus Uabimicrobiales</taxon>
        <taxon>Candidatus Uabimicrobiaceae</taxon>
        <taxon>Candidatus Uabimicrobium</taxon>
    </lineage>
</organism>
<evidence type="ECO:0000256" key="2">
    <source>
        <dbReference type="ARBA" id="ARBA00022679"/>
    </source>
</evidence>
<accession>A0A5S9F119</accession>
<dbReference type="GO" id="GO:0032259">
    <property type="term" value="P:methylation"/>
    <property type="evidence" value="ECO:0007669"/>
    <property type="project" value="UniProtKB-KW"/>
</dbReference>